<keyword evidence="5" id="KW-0498">Mitosis</keyword>
<dbReference type="InParanoid" id="A0A067NUW9"/>
<evidence type="ECO:0000256" key="7">
    <source>
        <dbReference type="ARBA" id="ARBA00023306"/>
    </source>
</evidence>
<keyword evidence="4" id="KW-0132">Cell division</keyword>
<dbReference type="SUPFAM" id="SSF48371">
    <property type="entry name" value="ARM repeat"/>
    <property type="match status" value="1"/>
</dbReference>
<proteinExistence type="inferred from homology"/>
<dbReference type="InterPro" id="IPR027165">
    <property type="entry name" value="CND3"/>
</dbReference>
<protein>
    <recommendedName>
        <fullName evidence="8">Nuclear condensin complex subunit 3 C-terminal domain-containing protein</fullName>
    </recommendedName>
</protein>
<evidence type="ECO:0000259" key="8">
    <source>
        <dbReference type="Pfam" id="PF12719"/>
    </source>
</evidence>
<dbReference type="OrthoDB" id="27187at2759"/>
<dbReference type="Proteomes" id="UP000027073">
    <property type="component" value="Unassembled WGS sequence"/>
</dbReference>
<name>A0A067NUW9_PLEO1</name>
<feature type="non-terminal residue" evidence="9">
    <location>
        <position position="1"/>
    </location>
</feature>
<evidence type="ECO:0000256" key="6">
    <source>
        <dbReference type="ARBA" id="ARBA00023067"/>
    </source>
</evidence>
<reference evidence="10" key="1">
    <citation type="journal article" date="2014" name="Proc. Natl. Acad. Sci. U.S.A.">
        <title>Extensive sampling of basidiomycete genomes demonstrates inadequacy of the white-rot/brown-rot paradigm for wood decay fungi.</title>
        <authorList>
            <person name="Riley R."/>
            <person name="Salamov A.A."/>
            <person name="Brown D.W."/>
            <person name="Nagy L.G."/>
            <person name="Floudas D."/>
            <person name="Held B.W."/>
            <person name="Levasseur A."/>
            <person name="Lombard V."/>
            <person name="Morin E."/>
            <person name="Otillar R."/>
            <person name="Lindquist E.A."/>
            <person name="Sun H."/>
            <person name="LaButti K.M."/>
            <person name="Schmutz J."/>
            <person name="Jabbour D."/>
            <person name="Luo H."/>
            <person name="Baker S.E."/>
            <person name="Pisabarro A.G."/>
            <person name="Walton J.D."/>
            <person name="Blanchette R.A."/>
            <person name="Henrissat B."/>
            <person name="Martin F."/>
            <person name="Cullen D."/>
            <person name="Hibbett D.S."/>
            <person name="Grigoriev I.V."/>
        </authorList>
    </citation>
    <scope>NUCLEOTIDE SEQUENCE [LARGE SCALE GENOMIC DNA]</scope>
    <source>
        <strain evidence="10">PC15</strain>
    </source>
</reference>
<keyword evidence="3" id="KW-0158">Chromosome</keyword>
<dbReference type="GO" id="GO:0000793">
    <property type="term" value="C:condensed chromosome"/>
    <property type="evidence" value="ECO:0007669"/>
    <property type="project" value="TreeGrafter"/>
</dbReference>
<dbReference type="VEuPathDB" id="FungiDB:PLEOSDRAFT_1008359"/>
<dbReference type="InterPro" id="IPR025977">
    <property type="entry name" value="Cnd3_C"/>
</dbReference>
<dbReference type="GO" id="GO:0007076">
    <property type="term" value="P:mitotic chromosome condensation"/>
    <property type="evidence" value="ECO:0007669"/>
    <property type="project" value="InterPro"/>
</dbReference>
<dbReference type="Gene3D" id="1.25.10.10">
    <property type="entry name" value="Leucine-rich Repeat Variant"/>
    <property type="match status" value="1"/>
</dbReference>
<dbReference type="GO" id="GO:0051301">
    <property type="term" value="P:cell division"/>
    <property type="evidence" value="ECO:0007669"/>
    <property type="project" value="UniProtKB-KW"/>
</dbReference>
<dbReference type="PANTHER" id="PTHR14418">
    <property type="entry name" value="CONDENSIN COMPLEX SUBUNIT 3-RELATED"/>
    <property type="match status" value="1"/>
</dbReference>
<organism evidence="9 10">
    <name type="scientific">Pleurotus ostreatus (strain PC15)</name>
    <name type="common">Oyster mushroom</name>
    <dbReference type="NCBI Taxonomy" id="1137138"/>
    <lineage>
        <taxon>Eukaryota</taxon>
        <taxon>Fungi</taxon>
        <taxon>Dikarya</taxon>
        <taxon>Basidiomycota</taxon>
        <taxon>Agaricomycotina</taxon>
        <taxon>Agaricomycetes</taxon>
        <taxon>Agaricomycetidae</taxon>
        <taxon>Agaricales</taxon>
        <taxon>Pleurotineae</taxon>
        <taxon>Pleurotaceae</taxon>
        <taxon>Pleurotus</taxon>
    </lineage>
</organism>
<evidence type="ECO:0000256" key="3">
    <source>
        <dbReference type="ARBA" id="ARBA00022454"/>
    </source>
</evidence>
<evidence type="ECO:0000313" key="9">
    <source>
        <dbReference type="EMBL" id="KDQ31724.1"/>
    </source>
</evidence>
<feature type="domain" description="Nuclear condensin complex subunit 3 C-terminal" evidence="8">
    <location>
        <begin position="572"/>
        <end position="802"/>
    </location>
</feature>
<dbReference type="InterPro" id="IPR011989">
    <property type="entry name" value="ARM-like"/>
</dbReference>
<dbReference type="HOGENOM" id="CLU_004446_2_2_1"/>
<sequence>LDSLHETLSAILDQAQSSVANHRKNCVALYKLHVAAGAISQPGKKGSAPRYTGEQAYGDVFMVLIGRVLMVKKGLVVGDRIVKFVGAYAKFINEKGHPDADENDDTITSRFLSRLLTWLFDGFLAKNKVVRYRSVQLVSEMISHLGELDEEMYTTLRSQLIDRVNDKEPIIRAHAVIALSKLVGSEDPSELPNDEPTILITVLEVLCGDPSPEVRRAALLNIPLTAETLEVILSRTRDTDPLTRKLVYSTVLQTRLTHPRQLSIAQREQVVKHGLGDREPGTRLAAGKLVASWLDAVMVEGAEERDEDSWTGDDGGVMRGFVAFLRIFDVVGPGEEVAVDAVQSIFVTRPEYLDIFAFSASYWKGLTAESAVLARVFIEHCLKTNGEARLENASVPVVTEFAFYVQEVYNALLRLMHEEAEARTLDDEDERERDEREELMVKNEVILGELLAIAVKLDYADEIGRRKTLNVVRDMLAHPQLPESLIPKCMDVLQAITPSERELIRIVVEIIIEHRDGDDDQVGGLEGMTSVSESQSDITHSTIRREKSMRRTKGRDDMSPEEALEADVIDLRCLALCIAMLERVHGDFDDNSTLQGILGDLIIPAVKRKELLMRERALISLGLCCLIAKNMALGSFQLFLNQVQNSPVELRLKVLQLVFDLLVMYEHEFFGRPEIADRIITFLLQTLETDESPVIQAVLCIGISKLLLAGFVDDPRVLTSLILVYVSPATADNHELRQCLSYFFPVYCYSSTDNQCRLQSVFISAFDQVVRVHEELDDDQEMITPLQFALLLTDWLDPEKTAAAF</sequence>
<dbReference type="STRING" id="1137138.A0A067NUW9"/>
<accession>A0A067NUW9</accession>
<evidence type="ECO:0000256" key="5">
    <source>
        <dbReference type="ARBA" id="ARBA00022776"/>
    </source>
</evidence>
<dbReference type="PANTHER" id="PTHR14418:SF5">
    <property type="entry name" value="CONDENSIN COMPLEX SUBUNIT 3"/>
    <property type="match status" value="1"/>
</dbReference>
<comment type="similarity">
    <text evidence="2">Belongs to the CND3 (condensin subunit 3) family.</text>
</comment>
<dbReference type="FunCoup" id="A0A067NUW9">
    <property type="interactions" value="284"/>
</dbReference>
<dbReference type="EMBL" id="KL198005">
    <property type="protein sequence ID" value="KDQ31724.1"/>
    <property type="molecule type" value="Genomic_DNA"/>
</dbReference>
<evidence type="ECO:0000256" key="1">
    <source>
        <dbReference type="ARBA" id="ARBA00004286"/>
    </source>
</evidence>
<feature type="non-terminal residue" evidence="9">
    <location>
        <position position="805"/>
    </location>
</feature>
<keyword evidence="7" id="KW-0131">Cell cycle</keyword>
<evidence type="ECO:0000313" key="10">
    <source>
        <dbReference type="Proteomes" id="UP000027073"/>
    </source>
</evidence>
<gene>
    <name evidence="9" type="ORF">PLEOSDRAFT_1008359</name>
</gene>
<dbReference type="AlphaFoldDB" id="A0A067NUW9"/>
<dbReference type="InterPro" id="IPR016024">
    <property type="entry name" value="ARM-type_fold"/>
</dbReference>
<dbReference type="GO" id="GO:0000796">
    <property type="term" value="C:condensin complex"/>
    <property type="evidence" value="ECO:0007669"/>
    <property type="project" value="InterPro"/>
</dbReference>
<dbReference type="Pfam" id="PF12719">
    <property type="entry name" value="Cnd3"/>
    <property type="match status" value="1"/>
</dbReference>
<evidence type="ECO:0000256" key="4">
    <source>
        <dbReference type="ARBA" id="ARBA00022618"/>
    </source>
</evidence>
<comment type="subcellular location">
    <subcellularLocation>
        <location evidence="1">Chromosome</location>
    </subcellularLocation>
</comment>
<evidence type="ECO:0000256" key="2">
    <source>
        <dbReference type="ARBA" id="ARBA00006533"/>
    </source>
</evidence>
<keyword evidence="6" id="KW-0226">DNA condensation</keyword>